<evidence type="ECO:0000256" key="11">
    <source>
        <dbReference type="ARBA" id="ARBA00030044"/>
    </source>
</evidence>
<comment type="caution">
    <text evidence="14">The sequence shown here is derived from an EMBL/GenBank/DDBJ whole genome shotgun (WGS) entry which is preliminary data.</text>
</comment>
<evidence type="ECO:0000256" key="7">
    <source>
        <dbReference type="ARBA" id="ARBA00022833"/>
    </source>
</evidence>
<name>A0AAJ1ID93_9SPIO</name>
<dbReference type="NCBIfam" id="NF011652">
    <property type="entry name" value="PRK15070.1"/>
    <property type="match status" value="1"/>
</dbReference>
<reference evidence="14 15" key="1">
    <citation type="submission" date="2022-12" db="EMBL/GenBank/DDBJ databases">
        <title>Metagenome assembled genome from gulf of manar.</title>
        <authorList>
            <person name="Kohli P."/>
            <person name="Pk S."/>
            <person name="Venkata Ramana C."/>
            <person name="Sasikala C."/>
        </authorList>
    </citation>
    <scope>NUCLEOTIDE SEQUENCE [LARGE SCALE GENOMIC DNA]</scope>
    <source>
        <strain evidence="14">JB008</strain>
    </source>
</reference>
<evidence type="ECO:0000256" key="12">
    <source>
        <dbReference type="ARBA" id="ARBA00030939"/>
    </source>
</evidence>
<evidence type="ECO:0000313" key="14">
    <source>
        <dbReference type="EMBL" id="MDC7227099.1"/>
    </source>
</evidence>
<accession>A0AAJ1ID93</accession>
<dbReference type="AlphaFoldDB" id="A0AAJ1ID93"/>
<keyword evidence="6" id="KW-0479">Metal-binding</keyword>
<dbReference type="PANTHER" id="PTHR39453">
    <property type="entry name" value="PHOSPHATE PROPANOYLTRANSFERASE"/>
    <property type="match status" value="1"/>
</dbReference>
<dbReference type="GO" id="GO:0016747">
    <property type="term" value="F:acyltransferase activity, transferring groups other than amino-acyl groups"/>
    <property type="evidence" value="ECO:0007669"/>
    <property type="project" value="InterPro"/>
</dbReference>
<comment type="similarity">
    <text evidence="2">Belongs to the PduL family.</text>
</comment>
<sequence length="189" mass="20355">MFKVPIARSDIHIHLKPSDIDILFGKEHKLTNIKNLTIPGNYACSETVRVTGPSGFIDGVVVVGPARPYSQVEVSITNALTLGIQPPVRLSGNLKDSETLKIEGPAGSIELKQGVIVAARHIHMHSKDADKLGLKSGDVVKVRVPGPRALTFENVAIKAGDDQALEMHVDFDEGHAAGIEDFQEVDLIL</sequence>
<dbReference type="GO" id="GO:0046872">
    <property type="term" value="F:metal ion binding"/>
    <property type="evidence" value="ECO:0007669"/>
    <property type="project" value="UniProtKB-KW"/>
</dbReference>
<dbReference type="EMBL" id="JAQQAL010000022">
    <property type="protein sequence ID" value="MDC7227099.1"/>
    <property type="molecule type" value="Genomic_DNA"/>
</dbReference>
<evidence type="ECO:0000256" key="9">
    <source>
        <dbReference type="ARBA" id="ARBA00024322"/>
    </source>
</evidence>
<keyword evidence="10" id="KW-1283">Bacterial microcompartment</keyword>
<dbReference type="EC" id="2.3.1.222" evidence="3"/>
<evidence type="ECO:0000256" key="3">
    <source>
        <dbReference type="ARBA" id="ARBA00012206"/>
    </source>
</evidence>
<protein>
    <recommendedName>
        <fullName evidence="4">Phosphate propanoyltransferase</fullName>
        <ecNumber evidence="3">2.3.1.222</ecNumber>
    </recommendedName>
    <alternativeName>
        <fullName evidence="12">Phosphate acyltransferase PduL</fullName>
    </alternativeName>
    <alternativeName>
        <fullName evidence="11">Phosphotransacylase PduL</fullName>
    </alternativeName>
    <alternativeName>
        <fullName evidence="13">Propanediol utilization protein PduL</fullName>
    </alternativeName>
</protein>
<dbReference type="PANTHER" id="PTHR39453:SF1">
    <property type="entry name" value="PHOSPHATE PROPANOYLTRANSFERASE"/>
    <property type="match status" value="1"/>
</dbReference>
<dbReference type="Pfam" id="PF06130">
    <property type="entry name" value="PTAC"/>
    <property type="match status" value="1"/>
</dbReference>
<evidence type="ECO:0000256" key="8">
    <source>
        <dbReference type="ARBA" id="ARBA00023315"/>
    </source>
</evidence>
<keyword evidence="5 14" id="KW-0808">Transferase</keyword>
<organism evidence="14 15">
    <name type="scientific">Candidatus Thalassospirochaeta sargassi</name>
    <dbReference type="NCBI Taxonomy" id="3119039"/>
    <lineage>
        <taxon>Bacteria</taxon>
        <taxon>Pseudomonadati</taxon>
        <taxon>Spirochaetota</taxon>
        <taxon>Spirochaetia</taxon>
        <taxon>Spirochaetales</taxon>
        <taxon>Spirochaetaceae</taxon>
        <taxon>Candidatus Thalassospirochaeta</taxon>
    </lineage>
</organism>
<evidence type="ECO:0000256" key="10">
    <source>
        <dbReference type="ARBA" id="ARBA00024446"/>
    </source>
</evidence>
<evidence type="ECO:0000256" key="4">
    <source>
        <dbReference type="ARBA" id="ARBA00020837"/>
    </source>
</evidence>
<dbReference type="Proteomes" id="UP001221217">
    <property type="component" value="Unassembled WGS sequence"/>
</dbReference>
<evidence type="ECO:0000256" key="13">
    <source>
        <dbReference type="ARBA" id="ARBA00033077"/>
    </source>
</evidence>
<comment type="subcellular location">
    <subcellularLocation>
        <location evidence="9">Bacterial microcompartment</location>
    </subcellularLocation>
</comment>
<evidence type="ECO:0000313" key="15">
    <source>
        <dbReference type="Proteomes" id="UP001221217"/>
    </source>
</evidence>
<dbReference type="InterPro" id="IPR008300">
    <property type="entry name" value="PTAC"/>
</dbReference>
<evidence type="ECO:0000256" key="2">
    <source>
        <dbReference type="ARBA" id="ARBA00007342"/>
    </source>
</evidence>
<dbReference type="GO" id="GO:0031469">
    <property type="term" value="C:bacterial microcompartment"/>
    <property type="evidence" value="ECO:0007669"/>
    <property type="project" value="UniProtKB-SubCell"/>
</dbReference>
<evidence type="ECO:0000256" key="6">
    <source>
        <dbReference type="ARBA" id="ARBA00022723"/>
    </source>
</evidence>
<gene>
    <name evidence="14" type="primary">pduL</name>
    <name evidence="14" type="ORF">PQJ61_10090</name>
</gene>
<proteinExistence type="inferred from homology"/>
<evidence type="ECO:0000256" key="1">
    <source>
        <dbReference type="ARBA" id="ARBA00001947"/>
    </source>
</evidence>
<keyword evidence="7" id="KW-0862">Zinc</keyword>
<comment type="cofactor">
    <cofactor evidence="1">
        <name>Zn(2+)</name>
        <dbReference type="ChEBI" id="CHEBI:29105"/>
    </cofactor>
</comment>
<keyword evidence="8 14" id="KW-0012">Acyltransferase</keyword>
<evidence type="ECO:0000256" key="5">
    <source>
        <dbReference type="ARBA" id="ARBA00022679"/>
    </source>
</evidence>